<evidence type="ECO:0000313" key="3">
    <source>
        <dbReference type="EMBL" id="PWQ95731.1"/>
    </source>
</evidence>
<sequence>MKKLITMLSLTVLLTACGGGGDSETSTSANADGDTTTVGANPDTETPLQENTADLESSADFDFATSRSIAIDFDVAAARTTPGLMSVCSDYSKTDDIYDINYDSCTLQAPLVNGIYSGAMEVTNDINVVVGVVWFKDSSIEPVYKEFALELGARLAGRGAGAQKLVWR</sequence>
<dbReference type="AlphaFoldDB" id="A0A317CC90"/>
<evidence type="ECO:0000313" key="4">
    <source>
        <dbReference type="Proteomes" id="UP000245506"/>
    </source>
</evidence>
<name>A0A317CC90_9GAMM</name>
<dbReference type="EMBL" id="QGKL01000032">
    <property type="protein sequence ID" value="PWQ95731.1"/>
    <property type="molecule type" value="Genomic_DNA"/>
</dbReference>
<dbReference type="OrthoDB" id="6228890at2"/>
<proteinExistence type="predicted"/>
<dbReference type="RefSeq" id="WP_109823659.1">
    <property type="nucleotide sequence ID" value="NZ_QGKL01000032.1"/>
</dbReference>
<feature type="region of interest" description="Disordered" evidence="1">
    <location>
        <begin position="23"/>
        <end position="47"/>
    </location>
</feature>
<comment type="caution">
    <text evidence="3">The sequence shown here is derived from an EMBL/GenBank/DDBJ whole genome shotgun (WGS) entry which is preliminary data.</text>
</comment>
<accession>A0A317CC90</accession>
<evidence type="ECO:0000256" key="1">
    <source>
        <dbReference type="SAM" id="MobiDB-lite"/>
    </source>
</evidence>
<evidence type="ECO:0000256" key="2">
    <source>
        <dbReference type="SAM" id="SignalP"/>
    </source>
</evidence>
<reference evidence="3 4" key="1">
    <citation type="submission" date="2018-05" db="EMBL/GenBank/DDBJ databases">
        <title>Leucothrix arctica sp. nov., isolated from Arctic seawater.</title>
        <authorList>
            <person name="Choi A."/>
            <person name="Baek K."/>
        </authorList>
    </citation>
    <scope>NUCLEOTIDE SEQUENCE [LARGE SCALE GENOMIC DNA]</scope>
    <source>
        <strain evidence="3 4">IMCC9719</strain>
    </source>
</reference>
<organism evidence="3 4">
    <name type="scientific">Leucothrix arctica</name>
    <dbReference type="NCBI Taxonomy" id="1481894"/>
    <lineage>
        <taxon>Bacteria</taxon>
        <taxon>Pseudomonadati</taxon>
        <taxon>Pseudomonadota</taxon>
        <taxon>Gammaproteobacteria</taxon>
        <taxon>Thiotrichales</taxon>
        <taxon>Thiotrichaceae</taxon>
        <taxon>Leucothrix</taxon>
    </lineage>
</organism>
<keyword evidence="2" id="KW-0732">Signal</keyword>
<keyword evidence="4" id="KW-1185">Reference proteome</keyword>
<dbReference type="PROSITE" id="PS51257">
    <property type="entry name" value="PROKAR_LIPOPROTEIN"/>
    <property type="match status" value="1"/>
</dbReference>
<gene>
    <name evidence="3" type="ORF">DKT75_11900</name>
</gene>
<feature type="signal peptide" evidence="2">
    <location>
        <begin position="1"/>
        <end position="18"/>
    </location>
</feature>
<feature type="chain" id="PRO_5016390245" evidence="2">
    <location>
        <begin position="19"/>
        <end position="168"/>
    </location>
</feature>
<protein>
    <submittedName>
        <fullName evidence="3">Uncharacterized protein</fullName>
    </submittedName>
</protein>
<dbReference type="Proteomes" id="UP000245506">
    <property type="component" value="Unassembled WGS sequence"/>
</dbReference>